<dbReference type="SUPFAM" id="SSF53474">
    <property type="entry name" value="alpha/beta-Hydrolases"/>
    <property type="match status" value="1"/>
</dbReference>
<dbReference type="AlphaFoldDB" id="A0A2Z5G0U2"/>
<evidence type="ECO:0000313" key="1">
    <source>
        <dbReference type="EMBL" id="AXC12394.1"/>
    </source>
</evidence>
<dbReference type="KEGG" id="abas:ACPOL_3099"/>
<name>A0A2Z5G0U2_9BACT</name>
<accession>A0A2Z5G0U2</accession>
<evidence type="ECO:0008006" key="3">
    <source>
        <dbReference type="Google" id="ProtNLM"/>
    </source>
</evidence>
<sequence length="85" mass="9278">MFVRPFGFDHTSIRVPFRALHGALDRSVPVALVKAYIAEIPGAALRIWPNDGHVSAPCNHIAEIADALKDSSSDWGDFHPSQNLS</sequence>
<organism evidence="1 2">
    <name type="scientific">Acidisarcina polymorpha</name>
    <dbReference type="NCBI Taxonomy" id="2211140"/>
    <lineage>
        <taxon>Bacteria</taxon>
        <taxon>Pseudomonadati</taxon>
        <taxon>Acidobacteriota</taxon>
        <taxon>Terriglobia</taxon>
        <taxon>Terriglobales</taxon>
        <taxon>Acidobacteriaceae</taxon>
        <taxon>Acidisarcina</taxon>
    </lineage>
</organism>
<gene>
    <name evidence="1" type="ORF">ACPOL_3099</name>
</gene>
<reference evidence="1 2" key="1">
    <citation type="journal article" date="2018" name="Front. Microbiol.">
        <title>Hydrolytic Capabilities as a Key to Environmental Success: Chitinolytic and Cellulolytic Acidobacteria From Acidic Sub-arctic Soils and Boreal Peatlands.</title>
        <authorList>
            <person name="Belova S.E."/>
            <person name="Ravin N.V."/>
            <person name="Pankratov T.A."/>
            <person name="Rakitin A.L."/>
            <person name="Ivanova A.A."/>
            <person name="Beletsky A.V."/>
            <person name="Mardanov A.V."/>
            <person name="Sinninghe Damste J.S."/>
            <person name="Dedysh S.N."/>
        </authorList>
    </citation>
    <scope>NUCLEOTIDE SEQUENCE [LARGE SCALE GENOMIC DNA]</scope>
    <source>
        <strain evidence="1 2">SBC82</strain>
    </source>
</reference>
<evidence type="ECO:0000313" key="2">
    <source>
        <dbReference type="Proteomes" id="UP000253606"/>
    </source>
</evidence>
<protein>
    <recommendedName>
        <fullName evidence="3">Peptidase S33 tripeptidyl aminopeptidase-like C-terminal domain-containing protein</fullName>
    </recommendedName>
</protein>
<dbReference type="Proteomes" id="UP000253606">
    <property type="component" value="Chromosome"/>
</dbReference>
<dbReference type="EMBL" id="CP030840">
    <property type="protein sequence ID" value="AXC12394.1"/>
    <property type="molecule type" value="Genomic_DNA"/>
</dbReference>
<dbReference type="InterPro" id="IPR029058">
    <property type="entry name" value="AB_hydrolase_fold"/>
</dbReference>
<dbReference type="Gene3D" id="3.40.50.1820">
    <property type="entry name" value="alpha/beta hydrolase"/>
    <property type="match status" value="1"/>
</dbReference>
<keyword evidence="2" id="KW-1185">Reference proteome</keyword>
<proteinExistence type="predicted"/>